<dbReference type="CDD" id="cd10917">
    <property type="entry name" value="CE4_NodB_like_6s_7s"/>
    <property type="match status" value="1"/>
</dbReference>
<proteinExistence type="predicted"/>
<dbReference type="EMBL" id="CAJA01000246">
    <property type="protein sequence ID" value="CCH73741.1"/>
    <property type="molecule type" value="Genomic_DNA"/>
</dbReference>
<feature type="domain" description="NodB homology" evidence="1">
    <location>
        <begin position="58"/>
        <end position="248"/>
    </location>
</feature>
<dbReference type="RefSeq" id="WP_048694520.1">
    <property type="nucleotide sequence ID" value="NZ_HG764815.1"/>
</dbReference>
<dbReference type="Pfam" id="PF01522">
    <property type="entry name" value="Polysacc_deac_1"/>
    <property type="match status" value="1"/>
</dbReference>
<accession>W6JYD4</accession>
<dbReference type="GO" id="GO:0016810">
    <property type="term" value="F:hydrolase activity, acting on carbon-nitrogen (but not peptide) bonds"/>
    <property type="evidence" value="ECO:0007669"/>
    <property type="project" value="InterPro"/>
</dbReference>
<gene>
    <name evidence="2" type="ORF">BN11_320011</name>
</gene>
<dbReference type="InterPro" id="IPR002509">
    <property type="entry name" value="NODB_dom"/>
</dbReference>
<dbReference type="GO" id="GO:0005975">
    <property type="term" value="P:carbohydrate metabolic process"/>
    <property type="evidence" value="ECO:0007669"/>
    <property type="project" value="InterPro"/>
</dbReference>
<dbReference type="InterPro" id="IPR006311">
    <property type="entry name" value="TAT_signal"/>
</dbReference>
<organism evidence="2 3">
    <name type="scientific">Nostocoides australiense Ben110</name>
    <dbReference type="NCBI Taxonomy" id="1193182"/>
    <lineage>
        <taxon>Bacteria</taxon>
        <taxon>Bacillati</taxon>
        <taxon>Actinomycetota</taxon>
        <taxon>Actinomycetes</taxon>
        <taxon>Micrococcales</taxon>
        <taxon>Intrasporangiaceae</taxon>
        <taxon>Nostocoides</taxon>
    </lineage>
</organism>
<reference evidence="2 3" key="1">
    <citation type="journal article" date="2013" name="ISME J.">
        <title>A metabolic model for members of the genus Tetrasphaera involved in enhanced biological phosphorus removal.</title>
        <authorList>
            <person name="Kristiansen R."/>
            <person name="Nguyen H.T.T."/>
            <person name="Saunders A.M."/>
            <person name="Nielsen J.L."/>
            <person name="Wimmer R."/>
            <person name="Le V.Q."/>
            <person name="McIlroy S.J."/>
            <person name="Petrovski S."/>
            <person name="Seviour R.J."/>
            <person name="Calteau A."/>
            <person name="Nielsen K.L."/>
            <person name="Nielsen P.H."/>
        </authorList>
    </citation>
    <scope>NUCLEOTIDE SEQUENCE [LARGE SCALE GENOMIC DNA]</scope>
    <source>
        <strain evidence="2 3">Ben110</strain>
    </source>
</reference>
<protein>
    <recommendedName>
        <fullName evidence="1">NodB homology domain-containing protein</fullName>
    </recommendedName>
</protein>
<dbReference type="SUPFAM" id="SSF88713">
    <property type="entry name" value="Glycoside hydrolase/deacetylase"/>
    <property type="match status" value="1"/>
</dbReference>
<dbReference type="AlphaFoldDB" id="W6JYD4"/>
<sequence length="257" mass="27701">MGITRRHFLDGAGACLLTVTGGGAWAAHRQSAGPHTDSLARRLRVEPGAIGRVETDEREVFLTFDDGPDPTYTPAVLDRLDQAGVSATFFLIGRNALAHPHLVHEIASRGHVIGNHTQDHLWLDGLPQQQVHGQITACERSFASVAVATTGLFRSPRGWTSDAVRASVDDIGLRSTFWTDCVEGFVRDHGPRGAAERIAGRMRPGSVILTHDGGALDGPNAQRIDRSGSVAALPYLIDAIRDRRFTIRPLAGRSPVT</sequence>
<dbReference type="PANTHER" id="PTHR10587">
    <property type="entry name" value="GLYCOSYL TRANSFERASE-RELATED"/>
    <property type="match status" value="1"/>
</dbReference>
<evidence type="ECO:0000313" key="2">
    <source>
        <dbReference type="EMBL" id="CCH73741.1"/>
    </source>
</evidence>
<evidence type="ECO:0000259" key="1">
    <source>
        <dbReference type="PROSITE" id="PS51677"/>
    </source>
</evidence>
<dbReference type="PANTHER" id="PTHR10587:SF137">
    <property type="entry name" value="4-DEOXY-4-FORMAMIDO-L-ARABINOSE-PHOSPHOUNDECAPRENOL DEFORMYLASE ARND-RELATED"/>
    <property type="match status" value="1"/>
</dbReference>
<dbReference type="PROSITE" id="PS51318">
    <property type="entry name" value="TAT"/>
    <property type="match status" value="1"/>
</dbReference>
<keyword evidence="3" id="KW-1185">Reference proteome</keyword>
<dbReference type="STRING" id="1193182.BN11_320011"/>
<dbReference type="PROSITE" id="PS51677">
    <property type="entry name" value="NODB"/>
    <property type="match status" value="1"/>
</dbReference>
<comment type="caution">
    <text evidence="2">The sequence shown here is derived from an EMBL/GenBank/DDBJ whole genome shotgun (WGS) entry which is preliminary data.</text>
</comment>
<evidence type="ECO:0000313" key="3">
    <source>
        <dbReference type="Proteomes" id="UP000035763"/>
    </source>
</evidence>
<name>W6JYD4_9MICO</name>
<dbReference type="InterPro" id="IPR050248">
    <property type="entry name" value="Polysacc_deacetylase_ArnD"/>
</dbReference>
<dbReference type="Proteomes" id="UP000035763">
    <property type="component" value="Unassembled WGS sequence"/>
</dbReference>
<dbReference type="InterPro" id="IPR011330">
    <property type="entry name" value="Glyco_hydro/deAcase_b/a-brl"/>
</dbReference>
<dbReference type="Gene3D" id="3.20.20.370">
    <property type="entry name" value="Glycoside hydrolase/deacetylase"/>
    <property type="match status" value="1"/>
</dbReference>